<accession>A0ABR1S1P8</accession>
<evidence type="ECO:0000313" key="2">
    <source>
        <dbReference type="Proteomes" id="UP001444661"/>
    </source>
</evidence>
<gene>
    <name evidence="1" type="ORF">PG993_011607</name>
</gene>
<organism evidence="1 2">
    <name type="scientific">Apiospora rasikravindrae</name>
    <dbReference type="NCBI Taxonomy" id="990691"/>
    <lineage>
        <taxon>Eukaryota</taxon>
        <taxon>Fungi</taxon>
        <taxon>Dikarya</taxon>
        <taxon>Ascomycota</taxon>
        <taxon>Pezizomycotina</taxon>
        <taxon>Sordariomycetes</taxon>
        <taxon>Xylariomycetidae</taxon>
        <taxon>Amphisphaeriales</taxon>
        <taxon>Apiosporaceae</taxon>
        <taxon>Apiospora</taxon>
    </lineage>
</organism>
<proteinExistence type="predicted"/>
<keyword evidence="2" id="KW-1185">Reference proteome</keyword>
<name>A0ABR1S1P8_9PEZI</name>
<reference evidence="1 2" key="1">
    <citation type="submission" date="2023-01" db="EMBL/GenBank/DDBJ databases">
        <title>Analysis of 21 Apiospora genomes using comparative genomics revels a genus with tremendous synthesis potential of carbohydrate active enzymes and secondary metabolites.</title>
        <authorList>
            <person name="Sorensen T."/>
        </authorList>
    </citation>
    <scope>NUCLEOTIDE SEQUENCE [LARGE SCALE GENOMIC DNA]</scope>
    <source>
        <strain evidence="1 2">CBS 33761</strain>
    </source>
</reference>
<protein>
    <submittedName>
        <fullName evidence="1">Uncharacterized protein</fullName>
    </submittedName>
</protein>
<comment type="caution">
    <text evidence="1">The sequence shown here is derived from an EMBL/GenBank/DDBJ whole genome shotgun (WGS) entry which is preliminary data.</text>
</comment>
<dbReference type="EMBL" id="JAQQWK010000011">
    <property type="protein sequence ID" value="KAK8023541.1"/>
    <property type="molecule type" value="Genomic_DNA"/>
</dbReference>
<dbReference type="Proteomes" id="UP001444661">
    <property type="component" value="Unassembled WGS sequence"/>
</dbReference>
<sequence length="68" mass="7470">MPVGIRSLVENPQYSLCKIQALNNAKPLILGFPSKEASMVAEFFIPILQRQGSFVVAIKDKAMGHVAR</sequence>
<evidence type="ECO:0000313" key="1">
    <source>
        <dbReference type="EMBL" id="KAK8023541.1"/>
    </source>
</evidence>